<dbReference type="AlphaFoldDB" id="W7HUC8"/>
<organism evidence="2 3">
    <name type="scientific">Drechslerella stenobrocha 248</name>
    <dbReference type="NCBI Taxonomy" id="1043628"/>
    <lineage>
        <taxon>Eukaryota</taxon>
        <taxon>Fungi</taxon>
        <taxon>Dikarya</taxon>
        <taxon>Ascomycota</taxon>
        <taxon>Pezizomycotina</taxon>
        <taxon>Orbiliomycetes</taxon>
        <taxon>Orbiliales</taxon>
        <taxon>Orbiliaceae</taxon>
        <taxon>Drechslerella</taxon>
    </lineage>
</organism>
<evidence type="ECO:0000313" key="3">
    <source>
        <dbReference type="Proteomes" id="UP000024837"/>
    </source>
</evidence>
<name>W7HUC8_9PEZI</name>
<dbReference type="OrthoDB" id="5171460at2759"/>
<keyword evidence="3" id="KW-1185">Reference proteome</keyword>
<dbReference type="HOGENOM" id="CLU_130506_0_0_1"/>
<sequence length="154" mass="16502">MRFAILSALFALAAANPLPRSSSGCFTVSQFRNSGSPHSISASVSFSVKDAATALSASCFASLSIQPSVVTTQFPTTCNDTTVFFGVEYNPGVPGYYLTLAHVYNDNKTVDAGSVWLGSDIKRFDNPSGNPNGDYDYLNYPSDFTVGYNRHTQA</sequence>
<protein>
    <recommendedName>
        <fullName evidence="4">Carboxylic ester hydrolase</fullName>
    </recommendedName>
</protein>
<evidence type="ECO:0000256" key="1">
    <source>
        <dbReference type="SAM" id="SignalP"/>
    </source>
</evidence>
<evidence type="ECO:0008006" key="4">
    <source>
        <dbReference type="Google" id="ProtNLM"/>
    </source>
</evidence>
<reference evidence="2 3" key="1">
    <citation type="submission" date="2013-05" db="EMBL/GenBank/DDBJ databases">
        <title>Drechslerella stenobrocha genome reveals carnivorous origination and mechanical trapping mechanism of predatory fungi.</title>
        <authorList>
            <person name="Liu X."/>
            <person name="Zhang W."/>
            <person name="Liu K."/>
        </authorList>
    </citation>
    <scope>NUCLEOTIDE SEQUENCE [LARGE SCALE GENOMIC DNA]</scope>
    <source>
        <strain evidence="2 3">248</strain>
    </source>
</reference>
<feature type="chain" id="PRO_5012723290" description="Carboxylic ester hydrolase" evidence="1">
    <location>
        <begin position="16"/>
        <end position="154"/>
    </location>
</feature>
<dbReference type="Proteomes" id="UP000024837">
    <property type="component" value="Unassembled WGS sequence"/>
</dbReference>
<accession>W7HUC8</accession>
<feature type="signal peptide" evidence="1">
    <location>
        <begin position="1"/>
        <end position="15"/>
    </location>
</feature>
<proteinExistence type="predicted"/>
<evidence type="ECO:0000313" key="2">
    <source>
        <dbReference type="EMBL" id="EWC47811.1"/>
    </source>
</evidence>
<keyword evidence="1" id="KW-0732">Signal</keyword>
<gene>
    <name evidence="2" type="ORF">DRE_03011</name>
</gene>
<dbReference type="EMBL" id="KI966408">
    <property type="protein sequence ID" value="EWC47811.1"/>
    <property type="molecule type" value="Genomic_DNA"/>
</dbReference>